<reference evidence="5 6" key="1">
    <citation type="submission" date="2019-07" db="EMBL/GenBank/DDBJ databases">
        <title>Genomics analysis of Aphanomyces spp. identifies a new class of oomycete effector associated with host adaptation.</title>
        <authorList>
            <person name="Gaulin E."/>
        </authorList>
    </citation>
    <scope>NUCLEOTIDE SEQUENCE [LARGE SCALE GENOMIC DNA]</scope>
    <source>
        <strain evidence="5 6">ATCC 201684</strain>
    </source>
</reference>
<gene>
    <name evidence="5" type="ORF">Ae201684_003848</name>
</gene>
<keyword evidence="6" id="KW-1185">Reference proteome</keyword>
<dbReference type="AlphaFoldDB" id="A0A6G0XKP6"/>
<evidence type="ECO:0000256" key="3">
    <source>
        <dbReference type="ARBA" id="ARBA00022525"/>
    </source>
</evidence>
<protein>
    <recommendedName>
        <fullName evidence="4">Crinkler effector protein N-terminal domain-containing protein</fullName>
    </recommendedName>
</protein>
<accession>A0A6G0XKP6</accession>
<keyword evidence="3" id="KW-0964">Secreted</keyword>
<comment type="caution">
    <text evidence="5">The sequence shown here is derived from an EMBL/GenBank/DDBJ whole genome shotgun (WGS) entry which is preliminary data.</text>
</comment>
<evidence type="ECO:0000259" key="4">
    <source>
        <dbReference type="Pfam" id="PF20147"/>
    </source>
</evidence>
<name>A0A6G0XKP6_9STRA</name>
<sequence>MILLCCATVGEVEFVNVEIDYGENVYSLTNKIKESLGYPGLTKDLELYLALENGQWLEPEAVQKGELAETINELTQRDKRLNSGVSVGKYFVGQDEQKKPVIASDQVHVLVVAPKYDRASSMPDLKRDMRQLQESVDEVMSLLKKQKSDGTSWSCSKLSTGKIKQLGYNTLYVPWPTVDYVSSERDYPEFKWNDGMSESNPTHVKRYKEYFDAVLDETSQLSIGTEINLGISVGKSHRMLKGKADLCIVPKESFTRNDIVMVIELKSGSREDTLSGANRAETMGYFLAANTLFSHGELRPPPIGLLTNLNDAWCYFWKNGDPLDRKTALYYMRKHCNYVDSCIQDENVVLRKDATRDPHVVFGAIPAGELEKYVTEYEDNMADVLETDEEIRFYQMSKRLRHTTAFDVPSDIPLFMYLYS</sequence>
<dbReference type="GO" id="GO:0005576">
    <property type="term" value="C:extracellular region"/>
    <property type="evidence" value="ECO:0007669"/>
    <property type="project" value="UniProtKB-SubCell"/>
</dbReference>
<dbReference type="GO" id="GO:0043657">
    <property type="term" value="C:host cell"/>
    <property type="evidence" value="ECO:0007669"/>
    <property type="project" value="UniProtKB-SubCell"/>
</dbReference>
<organism evidence="5 6">
    <name type="scientific">Aphanomyces euteiches</name>
    <dbReference type="NCBI Taxonomy" id="100861"/>
    <lineage>
        <taxon>Eukaryota</taxon>
        <taxon>Sar</taxon>
        <taxon>Stramenopiles</taxon>
        <taxon>Oomycota</taxon>
        <taxon>Saprolegniomycetes</taxon>
        <taxon>Saprolegniales</taxon>
        <taxon>Verrucalvaceae</taxon>
        <taxon>Aphanomyces</taxon>
    </lineage>
</organism>
<comment type="subcellular location">
    <subcellularLocation>
        <location evidence="1">Host cell</location>
    </subcellularLocation>
    <subcellularLocation>
        <location evidence="2">Secreted</location>
    </subcellularLocation>
</comment>
<dbReference type="Pfam" id="PF20147">
    <property type="entry name" value="Crinkler"/>
    <property type="match status" value="1"/>
</dbReference>
<dbReference type="VEuPathDB" id="FungiDB:AeMF1_006256"/>
<evidence type="ECO:0000256" key="1">
    <source>
        <dbReference type="ARBA" id="ARBA00004340"/>
    </source>
</evidence>
<feature type="domain" description="Crinkler effector protein N-terminal" evidence="4">
    <location>
        <begin position="4"/>
        <end position="112"/>
    </location>
</feature>
<evidence type="ECO:0000256" key="2">
    <source>
        <dbReference type="ARBA" id="ARBA00004613"/>
    </source>
</evidence>
<proteinExistence type="predicted"/>
<dbReference type="Proteomes" id="UP000481153">
    <property type="component" value="Unassembled WGS sequence"/>
</dbReference>
<dbReference type="InterPro" id="IPR045379">
    <property type="entry name" value="Crinkler_N"/>
</dbReference>
<evidence type="ECO:0000313" key="6">
    <source>
        <dbReference type="Proteomes" id="UP000481153"/>
    </source>
</evidence>
<evidence type="ECO:0000313" key="5">
    <source>
        <dbReference type="EMBL" id="KAF0740807.1"/>
    </source>
</evidence>
<dbReference type="EMBL" id="VJMJ01000043">
    <property type="protein sequence ID" value="KAF0740807.1"/>
    <property type="molecule type" value="Genomic_DNA"/>
</dbReference>